<dbReference type="Gene3D" id="1.20.5.4820">
    <property type="match status" value="1"/>
</dbReference>
<evidence type="ECO:0000256" key="5">
    <source>
        <dbReference type="ARBA" id="ARBA00023123"/>
    </source>
</evidence>
<evidence type="ECO:0000256" key="6">
    <source>
        <dbReference type="ARBA" id="ARBA00023175"/>
    </source>
</evidence>
<gene>
    <name evidence="11" type="ORF">TCLT_LOCUS4157</name>
</gene>
<dbReference type="InterPro" id="IPR036961">
    <property type="entry name" value="Kinesin_motor_dom_sf"/>
</dbReference>
<dbReference type="AlphaFoldDB" id="A0A158RBD0"/>
<dbReference type="OMA" id="ADIEYSC"/>
<keyword evidence="6 8" id="KW-0505">Motor protein</keyword>
<dbReference type="GO" id="GO:0005524">
    <property type="term" value="F:ATP binding"/>
    <property type="evidence" value="ECO:0007669"/>
    <property type="project" value="UniProtKB-UniRule"/>
</dbReference>
<keyword evidence="12" id="KW-1185">Reference proteome</keyword>
<dbReference type="GO" id="GO:0000146">
    <property type="term" value="F:microfilament motor activity"/>
    <property type="evidence" value="ECO:0007669"/>
    <property type="project" value="TreeGrafter"/>
</dbReference>
<feature type="binding site" evidence="8">
    <location>
        <begin position="183"/>
        <end position="190"/>
    </location>
    <ligand>
        <name>ATP</name>
        <dbReference type="ChEBI" id="CHEBI:30616"/>
    </ligand>
</feature>
<dbReference type="SMART" id="SM00242">
    <property type="entry name" value="MYSc"/>
    <property type="match status" value="1"/>
</dbReference>
<dbReference type="InterPro" id="IPR027417">
    <property type="entry name" value="P-loop_NTPase"/>
</dbReference>
<dbReference type="Proteomes" id="UP000276776">
    <property type="component" value="Unassembled WGS sequence"/>
</dbReference>
<keyword evidence="4 9" id="KW-0175">Coiled coil</keyword>
<dbReference type="GO" id="GO:0005737">
    <property type="term" value="C:cytoplasm"/>
    <property type="evidence" value="ECO:0007669"/>
    <property type="project" value="TreeGrafter"/>
</dbReference>
<dbReference type="Gene3D" id="3.40.850.10">
    <property type="entry name" value="Kinesin motor domain"/>
    <property type="match status" value="1"/>
</dbReference>
<dbReference type="Pfam" id="PF00063">
    <property type="entry name" value="Myosin_head"/>
    <property type="match status" value="1"/>
</dbReference>
<feature type="domain" description="Myosin motor" evidence="10">
    <location>
        <begin position="89"/>
        <end position="766"/>
    </location>
</feature>
<evidence type="ECO:0000256" key="7">
    <source>
        <dbReference type="ARBA" id="ARBA00023203"/>
    </source>
</evidence>
<keyword evidence="7 8" id="KW-0009">Actin-binding</keyword>
<keyword evidence="3 8" id="KW-0067">ATP-binding</keyword>
<protein>
    <submittedName>
        <fullName evidence="13">Myosin motor domain-containing protein</fullName>
    </submittedName>
</protein>
<dbReference type="PANTHER" id="PTHR13140">
    <property type="entry name" value="MYOSIN"/>
    <property type="match status" value="1"/>
</dbReference>
<evidence type="ECO:0000256" key="1">
    <source>
        <dbReference type="ARBA" id="ARBA00008314"/>
    </source>
</evidence>
<dbReference type="EMBL" id="UYYF01004278">
    <property type="protein sequence ID" value="VDN01227.1"/>
    <property type="molecule type" value="Genomic_DNA"/>
</dbReference>
<comment type="similarity">
    <text evidence="1 8">Belongs to the TRAFAC class myosin-kinesin ATPase superfamily. Myosin family.</text>
</comment>
<dbReference type="GO" id="GO:0007015">
    <property type="term" value="P:actin filament organization"/>
    <property type="evidence" value="ECO:0007669"/>
    <property type="project" value="TreeGrafter"/>
</dbReference>
<dbReference type="WBParaSite" id="TCLT_0000416801-mRNA-1">
    <property type="protein sequence ID" value="TCLT_0000416801-mRNA-1"/>
    <property type="gene ID" value="TCLT_0000416801"/>
</dbReference>
<evidence type="ECO:0000256" key="4">
    <source>
        <dbReference type="ARBA" id="ARBA00023054"/>
    </source>
</evidence>
<accession>A0A158RBD0</accession>
<dbReference type="GO" id="GO:0016459">
    <property type="term" value="C:myosin complex"/>
    <property type="evidence" value="ECO:0007669"/>
    <property type="project" value="UniProtKB-KW"/>
</dbReference>
<dbReference type="Gene3D" id="1.10.10.820">
    <property type="match status" value="1"/>
</dbReference>
<dbReference type="PRINTS" id="PR00193">
    <property type="entry name" value="MYOSINHEAVY"/>
</dbReference>
<reference evidence="13" key="1">
    <citation type="submission" date="2016-04" db="UniProtKB">
        <authorList>
            <consortium name="WormBaseParasite"/>
        </authorList>
    </citation>
    <scope>IDENTIFICATION</scope>
</reference>
<dbReference type="GO" id="GO:0051015">
    <property type="term" value="F:actin filament binding"/>
    <property type="evidence" value="ECO:0007669"/>
    <property type="project" value="TreeGrafter"/>
</dbReference>
<feature type="coiled-coil region" evidence="9">
    <location>
        <begin position="830"/>
        <end position="936"/>
    </location>
</feature>
<dbReference type="SUPFAM" id="SSF52540">
    <property type="entry name" value="P-loop containing nucleoside triphosphate hydrolases"/>
    <property type="match status" value="1"/>
</dbReference>
<dbReference type="PANTHER" id="PTHR13140:SF857">
    <property type="entry name" value="MYOSIN-11"/>
    <property type="match status" value="1"/>
</dbReference>
<dbReference type="Gene3D" id="1.20.120.720">
    <property type="entry name" value="Myosin VI head, motor domain, U50 subdomain"/>
    <property type="match status" value="1"/>
</dbReference>
<dbReference type="Gene3D" id="1.20.58.530">
    <property type="match status" value="1"/>
</dbReference>
<dbReference type="PROSITE" id="PS51456">
    <property type="entry name" value="MYOSIN_MOTOR"/>
    <property type="match status" value="1"/>
</dbReference>
<dbReference type="OrthoDB" id="312459at2759"/>
<feature type="region of interest" description="Actin-binding" evidence="8">
    <location>
        <begin position="645"/>
        <end position="667"/>
    </location>
</feature>
<dbReference type="STRING" id="103827.A0A158RBD0"/>
<sequence length="946" mass="108911">MGSTAFRKILPKKKTKNFRLLEVPIAHRETTTNNFQTTIWINDPDTVFRLATVLEERNEKLLVGFRDENGYYEKLTVPKSEVQLSSTTYFVDDMCNLSELNDACVLQVVRSRYQADLIHTYSGLFCLVVNPWKNIPIYTKEIMEVYMNTIDKGYNLPPHVYAVAQSAYDGLLSGSNQSILITGESGAGKTVNTKRIIEYLGAASECRNGSLISGGINERLSAAGIIIEAFANASTIHNSNSSRLGKFIRMDYGDDLIMKGAQIQFYLLEKSRVVKQNDGDHGFDKNLRHSMGLTQKSNAYRFLNQGDKTVDPEVNDIQGLADTLHAMEIIKFSKNEIIDIFEVLAACILLGEIKFKERSGLDITYIDGVKEIQAACKVLGVKTSNFIDAITQPSIKVNDLVIRKNQNLAKTLSSLSALCKAIYERLFSWILSKCNLALSETFHPSKSVQTYYIGVLDIAGFEIIKMNSFEQFCINYTNEKLQQFFNDFMFIREQQEYLSEGIDWRYADYGTDMQNTIEFIEKPLGLLSLLQEECLVPNGKDQSLLEKLLSTHSSSPIFARSKQSVRRTTVSHFSITHYAGKIQYNIDGWVEKNKDSVERNGLEVLATSTKPLLRLFFPPLCEEKLQSKRQSKGATTVSHTYKEQLLNLMDTLNSTMAHFIRCIAPNRKRLPGIIDSHLVFHQLRCNGVLEGVRICRQGYPNRMAFAEFVERYRILAIDKDNDLGRDRSAAQKLCESIELNSECVQIGKSKVYCKVGVISELEARRKNYLNKLMCQIQAYIRWYLQQQNFKRLLHLNQATVIVQKNVRNFAEITTWRWYRILLAVKELIPLNKDKKRLEELLIENDELVKLENDEKLHIQKSAEMKEEMAQHEELMEIMEKRFDEQHAKVMVSQKNEREYELRRKAEHDLEIYGRNMQEMELKMELMNKERDRELNQVQECVMFIST</sequence>
<proteinExistence type="inferred from homology"/>
<evidence type="ECO:0000259" key="10">
    <source>
        <dbReference type="PROSITE" id="PS51456"/>
    </source>
</evidence>
<dbReference type="InterPro" id="IPR001609">
    <property type="entry name" value="Myosin_head_motor_dom-like"/>
</dbReference>
<organism evidence="13">
    <name type="scientific">Thelazia callipaeda</name>
    <name type="common">Oriental eyeworm</name>
    <name type="synonym">Parasitic nematode</name>
    <dbReference type="NCBI Taxonomy" id="103827"/>
    <lineage>
        <taxon>Eukaryota</taxon>
        <taxon>Metazoa</taxon>
        <taxon>Ecdysozoa</taxon>
        <taxon>Nematoda</taxon>
        <taxon>Chromadorea</taxon>
        <taxon>Rhabditida</taxon>
        <taxon>Spirurina</taxon>
        <taxon>Spiruromorpha</taxon>
        <taxon>Thelazioidea</taxon>
        <taxon>Thelaziidae</taxon>
        <taxon>Thelazia</taxon>
    </lineage>
</organism>
<dbReference type="GO" id="GO:0016020">
    <property type="term" value="C:membrane"/>
    <property type="evidence" value="ECO:0007669"/>
    <property type="project" value="TreeGrafter"/>
</dbReference>
<evidence type="ECO:0000256" key="9">
    <source>
        <dbReference type="SAM" id="Coils"/>
    </source>
</evidence>
<evidence type="ECO:0000313" key="12">
    <source>
        <dbReference type="Proteomes" id="UP000276776"/>
    </source>
</evidence>
<evidence type="ECO:0000313" key="13">
    <source>
        <dbReference type="WBParaSite" id="TCLT_0000416801-mRNA-1"/>
    </source>
</evidence>
<evidence type="ECO:0000256" key="3">
    <source>
        <dbReference type="ARBA" id="ARBA00022840"/>
    </source>
</evidence>
<name>A0A158RBD0_THECL</name>
<evidence type="ECO:0000256" key="2">
    <source>
        <dbReference type="ARBA" id="ARBA00022741"/>
    </source>
</evidence>
<reference evidence="11 12" key="2">
    <citation type="submission" date="2018-11" db="EMBL/GenBank/DDBJ databases">
        <authorList>
            <consortium name="Pathogen Informatics"/>
        </authorList>
    </citation>
    <scope>NUCLEOTIDE SEQUENCE [LARGE SCALE GENOMIC DNA]</scope>
</reference>
<evidence type="ECO:0000256" key="8">
    <source>
        <dbReference type="PROSITE-ProRule" id="PRU00782"/>
    </source>
</evidence>
<keyword evidence="5 8" id="KW-0518">Myosin</keyword>
<keyword evidence="2 8" id="KW-0547">Nucleotide-binding</keyword>
<evidence type="ECO:0000313" key="11">
    <source>
        <dbReference type="EMBL" id="VDN01227.1"/>
    </source>
</evidence>
<dbReference type="PROSITE" id="PS50096">
    <property type="entry name" value="IQ"/>
    <property type="match status" value="1"/>
</dbReference>